<evidence type="ECO:0000313" key="2">
    <source>
        <dbReference type="EMBL" id="QLC50256.1"/>
    </source>
</evidence>
<proteinExistence type="predicted"/>
<sequence>MNQKYVAIFLAAIMVLSIFSYFAASLMGNSNGNGEQTDIQEDLANAPGFETIPGTKMQHELNSIEDGLEITPEGVAVVSYVDYSRVYNTPLQVMAPNITELYSIYNSMIVKRYSAYSATGDFAFEAHTMNPEVINFEYMLTEDPYNGYYLLSRGGELYNVVGTPMLLGPRDALEDVIDVASGSNESSSDFDTALQYVEPGAEYSTLVKGDELVDQYYLEYRNMNDGNYSRTEVFVEPDQSILSNITAMEANSTERDLYYNTTTYEDGNITKVVITTNASNIYGLITEQFR</sequence>
<keyword evidence="1" id="KW-0472">Membrane</keyword>
<dbReference type="RefSeq" id="WP_176965312.1">
    <property type="nucleotide sequence ID" value="NZ_CP058215.1"/>
</dbReference>
<evidence type="ECO:0000313" key="3">
    <source>
        <dbReference type="Proteomes" id="UP000509594"/>
    </source>
</evidence>
<evidence type="ECO:0000256" key="1">
    <source>
        <dbReference type="SAM" id="Phobius"/>
    </source>
</evidence>
<accession>A0A7D5EEW7</accession>
<dbReference type="EMBL" id="CP058215">
    <property type="protein sequence ID" value="QLC50256.1"/>
    <property type="molecule type" value="Genomic_DNA"/>
</dbReference>
<dbReference type="Proteomes" id="UP000509594">
    <property type="component" value="Chromosome"/>
</dbReference>
<name>A0A7D5EEW7_9EURY</name>
<dbReference type="AlphaFoldDB" id="A0A7D5EEW7"/>
<keyword evidence="3" id="KW-1185">Reference proteome</keyword>
<keyword evidence="1" id="KW-1133">Transmembrane helix</keyword>
<keyword evidence="1" id="KW-0812">Transmembrane</keyword>
<gene>
    <name evidence="2" type="ORF">HWN40_08385</name>
</gene>
<reference evidence="2 3" key="1">
    <citation type="submission" date="2020-06" db="EMBL/GenBank/DDBJ databases">
        <title>Methanolobus halotolerans sp. nov., isolated from a saline lake Tus in Siberia.</title>
        <authorList>
            <person name="Shen Y."/>
            <person name="Chen S.-C."/>
            <person name="Lai M.-C."/>
            <person name="Huang H.-H."/>
            <person name="Chiu H.-H."/>
            <person name="Tang S.-L."/>
            <person name="Rogozin D.Y."/>
            <person name="Degermendzhy A.G."/>
        </authorList>
    </citation>
    <scope>NUCLEOTIDE SEQUENCE [LARGE SCALE GENOMIC DNA]</scope>
    <source>
        <strain evidence="2 3">DSM 21339</strain>
    </source>
</reference>
<dbReference type="GeneID" id="55821686"/>
<dbReference type="OrthoDB" id="147885at2157"/>
<dbReference type="KEGG" id="mzi:HWN40_08385"/>
<feature type="transmembrane region" description="Helical" evidence="1">
    <location>
        <begin position="6"/>
        <end position="24"/>
    </location>
</feature>
<organism evidence="2 3">
    <name type="scientific">Methanolobus zinderi</name>
    <dbReference type="NCBI Taxonomy" id="536044"/>
    <lineage>
        <taxon>Archaea</taxon>
        <taxon>Methanobacteriati</taxon>
        <taxon>Methanobacteriota</taxon>
        <taxon>Stenosarchaea group</taxon>
        <taxon>Methanomicrobia</taxon>
        <taxon>Methanosarcinales</taxon>
        <taxon>Methanosarcinaceae</taxon>
        <taxon>Methanolobus</taxon>
    </lineage>
</organism>
<protein>
    <submittedName>
        <fullName evidence="2">Uncharacterized protein</fullName>
    </submittedName>
</protein>